<dbReference type="InterPro" id="IPR018170">
    <property type="entry name" value="Aldo/ket_reductase_CS"/>
</dbReference>
<dbReference type="PANTHER" id="PTHR43625:SF5">
    <property type="entry name" value="PYRIDOXAL REDUCTASE, CHLOROPLASTIC"/>
    <property type="match status" value="1"/>
</dbReference>
<comment type="caution">
    <text evidence="4">The sequence shown here is derived from an EMBL/GenBank/DDBJ whole genome shotgun (WGS) entry which is preliminary data.</text>
</comment>
<dbReference type="PANTHER" id="PTHR43625">
    <property type="entry name" value="AFLATOXIN B1 ALDEHYDE REDUCTASE"/>
    <property type="match status" value="1"/>
</dbReference>
<keyword evidence="5" id="KW-1185">Reference proteome</keyword>
<sequence>MKPALLLGLSASAAALNVNRRGAIAGASASLAQVALPNPAVAATEAKLALPKMGIGAWAWGDSLFWGYDPKEDAELEKVFSFVAARRDGFVDTAELYGIGRSESLVGQFEKRHGKVTVASKFAALPWRTSRDDVVKACEASLKRLGRDSMELYQIHFPNAWANEAYWDGLGDCYEKGLVKAVGVSNYGSDAVKAVSKTLSARGIPLLSNQIQYSLAYPFANSNGLKQTCDDLGVKILAYSPLGLGLLSGKYSLANPPKGPRKKLAESFFSQPASAELLAAIAAVQKKHDASPTQVAINWCRAKGAVPIPGCRTLSQVTQNYASLGWSCDASDMAALDAAAAKLAPLVEKAGFPEKDINTGLKMFDS</sequence>
<dbReference type="PROSITE" id="PS00062">
    <property type="entry name" value="ALDOKETO_REDUCTASE_2"/>
    <property type="match status" value="1"/>
</dbReference>
<keyword evidence="1" id="KW-0560">Oxidoreductase</keyword>
<organism evidence="4 5">
    <name type="scientific">Pelagomonas calceolata</name>
    <dbReference type="NCBI Taxonomy" id="35677"/>
    <lineage>
        <taxon>Eukaryota</taxon>
        <taxon>Sar</taxon>
        <taxon>Stramenopiles</taxon>
        <taxon>Ochrophyta</taxon>
        <taxon>Pelagophyceae</taxon>
        <taxon>Pelagomonadales</taxon>
        <taxon>Pelagomonadaceae</taxon>
        <taxon>Pelagomonas</taxon>
    </lineage>
</organism>
<evidence type="ECO:0000256" key="2">
    <source>
        <dbReference type="SAM" id="SignalP"/>
    </source>
</evidence>
<proteinExistence type="predicted"/>
<dbReference type="InterPro" id="IPR050791">
    <property type="entry name" value="Aldo-Keto_reductase"/>
</dbReference>
<dbReference type="Gene3D" id="3.20.20.100">
    <property type="entry name" value="NADP-dependent oxidoreductase domain"/>
    <property type="match status" value="1"/>
</dbReference>
<accession>A0A8J2S4K4</accession>
<dbReference type="GO" id="GO:0005737">
    <property type="term" value="C:cytoplasm"/>
    <property type="evidence" value="ECO:0007669"/>
    <property type="project" value="TreeGrafter"/>
</dbReference>
<dbReference type="PRINTS" id="PR00069">
    <property type="entry name" value="ALDKETRDTASE"/>
</dbReference>
<dbReference type="InterPro" id="IPR036812">
    <property type="entry name" value="NAD(P)_OxRdtase_dom_sf"/>
</dbReference>
<feature type="chain" id="PRO_5035200687" description="NADP-dependent oxidoreductase domain-containing protein" evidence="2">
    <location>
        <begin position="16"/>
        <end position="366"/>
    </location>
</feature>
<dbReference type="CDD" id="cd19093">
    <property type="entry name" value="AKR_AtPLR-like"/>
    <property type="match status" value="1"/>
</dbReference>
<evidence type="ECO:0000259" key="3">
    <source>
        <dbReference type="Pfam" id="PF00248"/>
    </source>
</evidence>
<evidence type="ECO:0000313" key="5">
    <source>
        <dbReference type="Proteomes" id="UP000789595"/>
    </source>
</evidence>
<gene>
    <name evidence="4" type="ORF">PECAL_1P10200</name>
</gene>
<protein>
    <recommendedName>
        <fullName evidence="3">NADP-dependent oxidoreductase domain-containing protein</fullName>
    </recommendedName>
</protein>
<dbReference type="GO" id="GO:0016491">
    <property type="term" value="F:oxidoreductase activity"/>
    <property type="evidence" value="ECO:0007669"/>
    <property type="project" value="UniProtKB-KW"/>
</dbReference>
<dbReference type="InterPro" id="IPR023210">
    <property type="entry name" value="NADP_OxRdtase_dom"/>
</dbReference>
<evidence type="ECO:0000256" key="1">
    <source>
        <dbReference type="ARBA" id="ARBA00023002"/>
    </source>
</evidence>
<reference evidence="4" key="1">
    <citation type="submission" date="2021-11" db="EMBL/GenBank/DDBJ databases">
        <authorList>
            <consortium name="Genoscope - CEA"/>
            <person name="William W."/>
        </authorList>
    </citation>
    <scope>NUCLEOTIDE SEQUENCE</scope>
</reference>
<dbReference type="Proteomes" id="UP000789595">
    <property type="component" value="Unassembled WGS sequence"/>
</dbReference>
<dbReference type="SUPFAM" id="SSF51430">
    <property type="entry name" value="NAD(P)-linked oxidoreductase"/>
    <property type="match status" value="1"/>
</dbReference>
<dbReference type="OrthoDB" id="2310150at2759"/>
<keyword evidence="2" id="KW-0732">Signal</keyword>
<dbReference type="EMBL" id="CAKKNE010000001">
    <property type="protein sequence ID" value="CAH0364647.1"/>
    <property type="molecule type" value="Genomic_DNA"/>
</dbReference>
<feature type="domain" description="NADP-dependent oxidoreductase" evidence="3">
    <location>
        <begin position="52"/>
        <end position="339"/>
    </location>
</feature>
<name>A0A8J2S4K4_9STRA</name>
<dbReference type="Pfam" id="PF00248">
    <property type="entry name" value="Aldo_ket_red"/>
    <property type="match status" value="1"/>
</dbReference>
<evidence type="ECO:0000313" key="4">
    <source>
        <dbReference type="EMBL" id="CAH0364647.1"/>
    </source>
</evidence>
<dbReference type="AlphaFoldDB" id="A0A8J2S4K4"/>
<dbReference type="InterPro" id="IPR020471">
    <property type="entry name" value="AKR"/>
</dbReference>
<feature type="signal peptide" evidence="2">
    <location>
        <begin position="1"/>
        <end position="15"/>
    </location>
</feature>